<accession>A0A1N7ITK3</accession>
<dbReference type="Pfam" id="PF01844">
    <property type="entry name" value="HNH"/>
    <property type="match status" value="1"/>
</dbReference>
<dbReference type="RefSeq" id="WP_234958703.1">
    <property type="nucleotide sequence ID" value="NZ_CP046976.1"/>
</dbReference>
<evidence type="ECO:0000259" key="2">
    <source>
        <dbReference type="SMART" id="SM00507"/>
    </source>
</evidence>
<feature type="domain" description="HNH nuclease" evidence="2">
    <location>
        <begin position="262"/>
        <end position="314"/>
    </location>
</feature>
<sequence length="357" mass="39771">MSEAAIDVLADFDKEAALDAGIDPNRVNAWDGLHEVYFGPTTSQQKQRLAREKAQRKGFSLDQLALIERRIKKIKSNRTRTKLRLLLLDATGNYKALARLARRLVPGKGEPPRKQVTFSRSKRNRRTMTVTADERDMADLEHALMRGTDTSRPIAPQMLENFLRLMRGYNGKGAEADGSAPNGVPHAVPRPLLLIPLPDWVEIHQGKGNETILHLTDGTSITGAEFLNQYYATAENHLAAATFHPEVGAVNLYRGRRLANEKQRVLARATSPACPVPDCRHSADACEIHHITAWKHGGETNMANLAPLCRYHNRVNDDDPRRAKRGRIANVAGTPVWRSPRGRIVPKQHGAMHALFA</sequence>
<dbReference type="GO" id="GO:0008270">
    <property type="term" value="F:zinc ion binding"/>
    <property type="evidence" value="ECO:0007669"/>
    <property type="project" value="InterPro"/>
</dbReference>
<keyword evidence="3" id="KW-0255">Endonuclease</keyword>
<organism evidence="3 4">
    <name type="scientific">Corynebacterium appendicis CIP 107643</name>
    <dbReference type="NCBI Taxonomy" id="1161099"/>
    <lineage>
        <taxon>Bacteria</taxon>
        <taxon>Bacillati</taxon>
        <taxon>Actinomycetota</taxon>
        <taxon>Actinomycetes</taxon>
        <taxon>Mycobacteriales</taxon>
        <taxon>Corynebacteriaceae</taxon>
        <taxon>Corynebacterium</taxon>
    </lineage>
</organism>
<dbReference type="Gene3D" id="1.10.30.50">
    <property type="match status" value="1"/>
</dbReference>
<evidence type="ECO:0000313" key="3">
    <source>
        <dbReference type="EMBL" id="SIS40413.1"/>
    </source>
</evidence>
<evidence type="ECO:0000313" key="4">
    <source>
        <dbReference type="Proteomes" id="UP000186292"/>
    </source>
</evidence>
<dbReference type="CDD" id="cd00085">
    <property type="entry name" value="HNHc"/>
    <property type="match status" value="1"/>
</dbReference>
<dbReference type="Proteomes" id="UP000186292">
    <property type="component" value="Unassembled WGS sequence"/>
</dbReference>
<dbReference type="STRING" id="1161099.SAMN05444817_10234"/>
<dbReference type="SMART" id="SM00507">
    <property type="entry name" value="HNHc"/>
    <property type="match status" value="1"/>
</dbReference>
<protein>
    <submittedName>
        <fullName evidence="3">HNH endonuclease</fullName>
    </submittedName>
</protein>
<dbReference type="GO" id="GO:0003676">
    <property type="term" value="F:nucleic acid binding"/>
    <property type="evidence" value="ECO:0007669"/>
    <property type="project" value="InterPro"/>
</dbReference>
<dbReference type="InterPro" id="IPR002711">
    <property type="entry name" value="HNH"/>
</dbReference>
<evidence type="ECO:0000256" key="1">
    <source>
        <dbReference type="SAM" id="MobiDB-lite"/>
    </source>
</evidence>
<dbReference type="AlphaFoldDB" id="A0A1N7ITK3"/>
<keyword evidence="3" id="KW-0540">Nuclease</keyword>
<keyword evidence="3" id="KW-0378">Hydrolase</keyword>
<proteinExistence type="predicted"/>
<reference evidence="4" key="1">
    <citation type="submission" date="2017-01" db="EMBL/GenBank/DDBJ databases">
        <authorList>
            <person name="Varghese N."/>
            <person name="Submissions S."/>
        </authorList>
    </citation>
    <scope>NUCLEOTIDE SEQUENCE [LARGE SCALE GENOMIC DNA]</scope>
    <source>
        <strain evidence="4">DSM 44531</strain>
    </source>
</reference>
<dbReference type="InterPro" id="IPR003615">
    <property type="entry name" value="HNH_nuc"/>
</dbReference>
<dbReference type="GO" id="GO:0004519">
    <property type="term" value="F:endonuclease activity"/>
    <property type="evidence" value="ECO:0007669"/>
    <property type="project" value="UniProtKB-KW"/>
</dbReference>
<name>A0A1N7ITK3_9CORY</name>
<dbReference type="EMBL" id="FTOF01000002">
    <property type="protein sequence ID" value="SIS40413.1"/>
    <property type="molecule type" value="Genomic_DNA"/>
</dbReference>
<keyword evidence="4" id="KW-1185">Reference proteome</keyword>
<gene>
    <name evidence="3" type="ORF">SAMN05444817_10234</name>
</gene>
<feature type="region of interest" description="Disordered" evidence="1">
    <location>
        <begin position="106"/>
        <end position="125"/>
    </location>
</feature>